<organism evidence="1 2">
    <name type="scientific">Rosa chinensis</name>
    <name type="common">China rose</name>
    <dbReference type="NCBI Taxonomy" id="74649"/>
    <lineage>
        <taxon>Eukaryota</taxon>
        <taxon>Viridiplantae</taxon>
        <taxon>Streptophyta</taxon>
        <taxon>Embryophyta</taxon>
        <taxon>Tracheophyta</taxon>
        <taxon>Spermatophyta</taxon>
        <taxon>Magnoliopsida</taxon>
        <taxon>eudicotyledons</taxon>
        <taxon>Gunneridae</taxon>
        <taxon>Pentapetalae</taxon>
        <taxon>rosids</taxon>
        <taxon>fabids</taxon>
        <taxon>Rosales</taxon>
        <taxon>Rosaceae</taxon>
        <taxon>Rosoideae</taxon>
        <taxon>Rosoideae incertae sedis</taxon>
        <taxon>Rosa</taxon>
    </lineage>
</organism>
<keyword evidence="2" id="KW-1185">Reference proteome</keyword>
<evidence type="ECO:0000313" key="2">
    <source>
        <dbReference type="Proteomes" id="UP000238479"/>
    </source>
</evidence>
<name>A0A2P6RD87_ROSCH</name>
<evidence type="ECO:0000313" key="1">
    <source>
        <dbReference type="EMBL" id="PRQ44399.1"/>
    </source>
</evidence>
<protein>
    <submittedName>
        <fullName evidence="1">Uncharacterized protein</fullName>
    </submittedName>
</protein>
<sequence>MESAGVSEDLSDSTQCPDSDFKQQVYFVPYSWWRDVQDSIVDNSDGSKEVLCVASPAASSLDLIGLLM</sequence>
<reference evidence="1 2" key="1">
    <citation type="journal article" date="2018" name="Nat. Genet.">
        <title>The Rosa genome provides new insights in the design of modern roses.</title>
        <authorList>
            <person name="Bendahmane M."/>
        </authorList>
    </citation>
    <scope>NUCLEOTIDE SEQUENCE [LARGE SCALE GENOMIC DNA]</scope>
    <source>
        <strain evidence="2">cv. Old Blush</strain>
    </source>
</reference>
<dbReference type="AlphaFoldDB" id="A0A2P6RD87"/>
<proteinExistence type="predicted"/>
<accession>A0A2P6RD87</accession>
<dbReference type="Gramene" id="PRQ44399">
    <property type="protein sequence ID" value="PRQ44399"/>
    <property type="gene ID" value="RchiOBHm_Chr3g0478841"/>
</dbReference>
<dbReference type="STRING" id="74649.A0A2P6RD87"/>
<dbReference type="EMBL" id="PDCK01000041">
    <property type="protein sequence ID" value="PRQ44399.1"/>
    <property type="molecule type" value="Genomic_DNA"/>
</dbReference>
<comment type="caution">
    <text evidence="1">The sequence shown here is derived from an EMBL/GenBank/DDBJ whole genome shotgun (WGS) entry which is preliminary data.</text>
</comment>
<gene>
    <name evidence="1" type="ORF">RchiOBHm_Chr3g0478841</name>
</gene>
<dbReference type="Proteomes" id="UP000238479">
    <property type="component" value="Chromosome 3"/>
</dbReference>